<dbReference type="AlphaFoldDB" id="A0A9X2BB22"/>
<reference evidence="2" key="1">
    <citation type="submission" date="2022-04" db="EMBL/GenBank/DDBJ databases">
        <title>Mucilaginibacter sp. RS28 isolated from freshwater.</title>
        <authorList>
            <person name="Ko S.-R."/>
        </authorList>
    </citation>
    <scope>NUCLEOTIDE SEQUENCE</scope>
    <source>
        <strain evidence="2">RS28</strain>
    </source>
</reference>
<feature type="signal peptide" evidence="1">
    <location>
        <begin position="1"/>
        <end position="20"/>
    </location>
</feature>
<dbReference type="EMBL" id="JALJEJ010000015">
    <property type="protein sequence ID" value="MCJ8211981.1"/>
    <property type="molecule type" value="Genomic_DNA"/>
</dbReference>
<proteinExistence type="predicted"/>
<evidence type="ECO:0000313" key="2">
    <source>
        <dbReference type="EMBL" id="MCJ8211981.1"/>
    </source>
</evidence>
<comment type="caution">
    <text evidence="2">The sequence shown here is derived from an EMBL/GenBank/DDBJ whole genome shotgun (WGS) entry which is preliminary data.</text>
</comment>
<dbReference type="PROSITE" id="PS51257">
    <property type="entry name" value="PROKAR_LIPOPROTEIN"/>
    <property type="match status" value="1"/>
</dbReference>
<organism evidence="2 3">
    <name type="scientific">Mucilaginibacter straminoryzae</name>
    <dbReference type="NCBI Taxonomy" id="2932774"/>
    <lineage>
        <taxon>Bacteria</taxon>
        <taxon>Pseudomonadati</taxon>
        <taxon>Bacteroidota</taxon>
        <taxon>Sphingobacteriia</taxon>
        <taxon>Sphingobacteriales</taxon>
        <taxon>Sphingobacteriaceae</taxon>
        <taxon>Mucilaginibacter</taxon>
    </lineage>
</organism>
<keyword evidence="1" id="KW-0732">Signal</keyword>
<evidence type="ECO:0000256" key="1">
    <source>
        <dbReference type="SAM" id="SignalP"/>
    </source>
</evidence>
<gene>
    <name evidence="2" type="ORF">MUY27_19845</name>
</gene>
<accession>A0A9X2BB22</accession>
<evidence type="ECO:0000313" key="3">
    <source>
        <dbReference type="Proteomes" id="UP001139450"/>
    </source>
</evidence>
<feature type="chain" id="PRO_5040941778" description="Lipoprotein" evidence="1">
    <location>
        <begin position="21"/>
        <end position="209"/>
    </location>
</feature>
<protein>
    <recommendedName>
        <fullName evidence="4">Lipoprotein</fullName>
    </recommendedName>
</protein>
<keyword evidence="3" id="KW-1185">Reference proteome</keyword>
<evidence type="ECO:0008006" key="4">
    <source>
        <dbReference type="Google" id="ProtNLM"/>
    </source>
</evidence>
<name>A0A9X2BB22_9SPHI</name>
<sequence length="209" mass="22747">MQIRNITVLAALFLAACGHAKKTYLLADSASADSPNVSAAKENPVTADKLIVPGERIGGTHLNENVDSVILRLGKPDKSDAAMGSAMATWLSKEPNSPYQTDIYSHRNMGAADENIARVKIIRVTSPWFKTEERLGVGSTLPQVEDHFKTKQAIVYANGKDTLRIYDDRSKGIGFEMNNSGKCTGVLIHTKGDSTAAYISMHPDMKRVQ</sequence>
<dbReference type="Proteomes" id="UP001139450">
    <property type="component" value="Unassembled WGS sequence"/>
</dbReference>
<dbReference type="RefSeq" id="WP_245133117.1">
    <property type="nucleotide sequence ID" value="NZ_JALJEJ010000015.1"/>
</dbReference>